<evidence type="ECO:0000256" key="1">
    <source>
        <dbReference type="SAM" id="MobiDB-lite"/>
    </source>
</evidence>
<dbReference type="EMBL" id="BLXT01005934">
    <property type="protein sequence ID" value="GFO27641.1"/>
    <property type="molecule type" value="Genomic_DNA"/>
</dbReference>
<dbReference type="AlphaFoldDB" id="A0AAV4BWS7"/>
<gene>
    <name evidence="2" type="ORF">PoB_005414600</name>
</gene>
<feature type="region of interest" description="Disordered" evidence="1">
    <location>
        <begin position="76"/>
        <end position="99"/>
    </location>
</feature>
<protein>
    <submittedName>
        <fullName evidence="2">Uncharacterized protein</fullName>
    </submittedName>
</protein>
<name>A0AAV4BWS7_9GAST</name>
<accession>A0AAV4BWS7</accession>
<evidence type="ECO:0000313" key="3">
    <source>
        <dbReference type="Proteomes" id="UP000735302"/>
    </source>
</evidence>
<proteinExistence type="predicted"/>
<feature type="compositionally biased region" description="Basic and acidic residues" evidence="1">
    <location>
        <begin position="76"/>
        <end position="91"/>
    </location>
</feature>
<evidence type="ECO:0000313" key="2">
    <source>
        <dbReference type="EMBL" id="GFO27641.1"/>
    </source>
</evidence>
<keyword evidence="3" id="KW-1185">Reference proteome</keyword>
<reference evidence="2 3" key="1">
    <citation type="journal article" date="2021" name="Elife">
        <title>Chloroplast acquisition without the gene transfer in kleptoplastic sea slugs, Plakobranchus ocellatus.</title>
        <authorList>
            <person name="Maeda T."/>
            <person name="Takahashi S."/>
            <person name="Yoshida T."/>
            <person name="Shimamura S."/>
            <person name="Takaki Y."/>
            <person name="Nagai Y."/>
            <person name="Toyoda A."/>
            <person name="Suzuki Y."/>
            <person name="Arimoto A."/>
            <person name="Ishii H."/>
            <person name="Satoh N."/>
            <person name="Nishiyama T."/>
            <person name="Hasebe M."/>
            <person name="Maruyama T."/>
            <person name="Minagawa J."/>
            <person name="Obokata J."/>
            <person name="Shigenobu S."/>
        </authorList>
    </citation>
    <scope>NUCLEOTIDE SEQUENCE [LARGE SCALE GENOMIC DNA]</scope>
</reference>
<sequence>MNMFGLNYTTERQRRLTTKPTSYPAATENDQERCFQKSRVLRYRVFLTIATPFDRGAEKDHRTCTEQITVVKINTKDKESRPKVSDRELGDATRSVSHT</sequence>
<comment type="caution">
    <text evidence="2">The sequence shown here is derived from an EMBL/GenBank/DDBJ whole genome shotgun (WGS) entry which is preliminary data.</text>
</comment>
<feature type="region of interest" description="Disordered" evidence="1">
    <location>
        <begin position="1"/>
        <end position="30"/>
    </location>
</feature>
<dbReference type="Proteomes" id="UP000735302">
    <property type="component" value="Unassembled WGS sequence"/>
</dbReference>
<organism evidence="2 3">
    <name type="scientific">Plakobranchus ocellatus</name>
    <dbReference type="NCBI Taxonomy" id="259542"/>
    <lineage>
        <taxon>Eukaryota</taxon>
        <taxon>Metazoa</taxon>
        <taxon>Spiralia</taxon>
        <taxon>Lophotrochozoa</taxon>
        <taxon>Mollusca</taxon>
        <taxon>Gastropoda</taxon>
        <taxon>Heterobranchia</taxon>
        <taxon>Euthyneura</taxon>
        <taxon>Panpulmonata</taxon>
        <taxon>Sacoglossa</taxon>
        <taxon>Placobranchoidea</taxon>
        <taxon>Plakobranchidae</taxon>
        <taxon>Plakobranchus</taxon>
    </lineage>
</organism>